<dbReference type="GO" id="GO:0019825">
    <property type="term" value="F:oxygen binding"/>
    <property type="evidence" value="ECO:0007669"/>
    <property type="project" value="InterPro"/>
</dbReference>
<dbReference type="KEGG" id="dtl:H8F01_19435"/>
<evidence type="ECO:0000313" key="1">
    <source>
        <dbReference type="EMBL" id="QNK01202.1"/>
    </source>
</evidence>
<keyword evidence="2" id="KW-1185">Reference proteome</keyword>
<dbReference type="AlphaFoldDB" id="A0A7G8Q344"/>
<reference evidence="1 2" key="1">
    <citation type="submission" date="2020-08" db="EMBL/GenBank/DDBJ databases">
        <title>Dyella sp. G9 isolated from forest soil.</title>
        <authorList>
            <person name="Fu J."/>
            <person name="Qiu L."/>
        </authorList>
    </citation>
    <scope>NUCLEOTIDE SEQUENCE [LARGE SCALE GENOMIC DNA]</scope>
    <source>
        <strain evidence="1 2">G9</strain>
    </source>
</reference>
<evidence type="ECO:0000313" key="2">
    <source>
        <dbReference type="Proteomes" id="UP000515873"/>
    </source>
</evidence>
<dbReference type="RefSeq" id="WP_187056664.1">
    <property type="nucleotide sequence ID" value="NZ_CP060412.1"/>
</dbReference>
<dbReference type="GO" id="GO:0020037">
    <property type="term" value="F:heme binding"/>
    <property type="evidence" value="ECO:0007669"/>
    <property type="project" value="InterPro"/>
</dbReference>
<accession>A0A7G8Q344</accession>
<sequence>MALFPTANEVGIATLVDRFYDKVRADAELGPVFNAAVHDWTEHTHTLRDFWSSVILRTGRYHGNPMGVHRALPAFPQALFHRWLALWRETAREVFEPPAAELFISTAERIAQSISQGIGHGRLALEHPSRILGPLHITS</sequence>
<protein>
    <submittedName>
        <fullName evidence="1">Group III truncated hemoglobin</fullName>
    </submittedName>
</protein>
<dbReference type="EMBL" id="CP060412">
    <property type="protein sequence ID" value="QNK01202.1"/>
    <property type="molecule type" value="Genomic_DNA"/>
</dbReference>
<dbReference type="InterPro" id="IPR009050">
    <property type="entry name" value="Globin-like_sf"/>
</dbReference>
<dbReference type="Proteomes" id="UP000515873">
    <property type="component" value="Chromosome"/>
</dbReference>
<gene>
    <name evidence="1" type="ORF">H8F01_19435</name>
</gene>
<dbReference type="SUPFAM" id="SSF46458">
    <property type="entry name" value="Globin-like"/>
    <property type="match status" value="1"/>
</dbReference>
<dbReference type="Gene3D" id="1.10.490.10">
    <property type="entry name" value="Globins"/>
    <property type="match status" value="1"/>
</dbReference>
<proteinExistence type="predicted"/>
<organism evidence="1 2">
    <name type="scientific">Dyella telluris</name>
    <dbReference type="NCBI Taxonomy" id="2763498"/>
    <lineage>
        <taxon>Bacteria</taxon>
        <taxon>Pseudomonadati</taxon>
        <taxon>Pseudomonadota</taxon>
        <taxon>Gammaproteobacteria</taxon>
        <taxon>Lysobacterales</taxon>
        <taxon>Rhodanobacteraceae</taxon>
        <taxon>Dyella</taxon>
    </lineage>
</organism>
<dbReference type="InterPro" id="IPR012292">
    <property type="entry name" value="Globin/Proto"/>
</dbReference>
<name>A0A7G8Q344_9GAMM</name>
<dbReference type="CDD" id="cd08916">
    <property type="entry name" value="TrHb3_P"/>
    <property type="match status" value="1"/>
</dbReference>